<dbReference type="PROSITE" id="PS51151">
    <property type="entry name" value="NAC_AB"/>
    <property type="match status" value="1"/>
</dbReference>
<dbReference type="Gene3D" id="2.20.70.30">
    <property type="entry name" value="Nascent polypeptide-associated complex domain"/>
    <property type="match status" value="1"/>
</dbReference>
<gene>
    <name evidence="5" type="primary">BTF3</name>
    <name evidence="5" type="ORF">TR99831</name>
</gene>
<accession>A0A0X3PWV7</accession>
<dbReference type="Pfam" id="PF01849">
    <property type="entry name" value="NAC"/>
    <property type="match status" value="1"/>
</dbReference>
<evidence type="ECO:0000313" key="5">
    <source>
        <dbReference type="EMBL" id="JAP56068.1"/>
    </source>
</evidence>
<comment type="similarity">
    <text evidence="1 2">Belongs to the NAC-beta family.</text>
</comment>
<dbReference type="InterPro" id="IPR039370">
    <property type="entry name" value="BTF3"/>
</dbReference>
<sequence>MNAEQERLERLAKLKALGEQVRIGGKGTARRKKKVVHKNAAADDKRLQTSLKKLNLSSIPTIEEVNMYKADGTMIHFKNPKVQASVQANIFAVSGQAETKTLSELFPSVMNQLETAKMRLSKMNEAAGADAKENDAVQNDDDDDVPDLVGDFDEKSRLE</sequence>
<organism evidence="5">
    <name type="scientific">Schistocephalus solidus</name>
    <name type="common">Tapeworm</name>
    <dbReference type="NCBI Taxonomy" id="70667"/>
    <lineage>
        <taxon>Eukaryota</taxon>
        <taxon>Metazoa</taxon>
        <taxon>Spiralia</taxon>
        <taxon>Lophotrochozoa</taxon>
        <taxon>Platyhelminthes</taxon>
        <taxon>Cestoda</taxon>
        <taxon>Eucestoda</taxon>
        <taxon>Diphyllobothriidea</taxon>
        <taxon>Diphyllobothriidae</taxon>
        <taxon>Schistocephalus</taxon>
    </lineage>
</organism>
<dbReference type="SMART" id="SM01407">
    <property type="entry name" value="NAC"/>
    <property type="match status" value="1"/>
</dbReference>
<dbReference type="FunFam" id="2.20.70.30:FF:000001">
    <property type="entry name" value="Transcription factor BTF3 homolog"/>
    <property type="match status" value="1"/>
</dbReference>
<proteinExistence type="inferred from homology"/>
<dbReference type="InterPro" id="IPR038187">
    <property type="entry name" value="NAC_A/B_dom_sf"/>
</dbReference>
<dbReference type="CDD" id="cd22055">
    <property type="entry name" value="NAC_BTF3"/>
    <property type="match status" value="1"/>
</dbReference>
<evidence type="ECO:0000256" key="3">
    <source>
        <dbReference type="SAM" id="MobiDB-lite"/>
    </source>
</evidence>
<reference evidence="5" key="1">
    <citation type="submission" date="2016-01" db="EMBL/GenBank/DDBJ databases">
        <title>Reference transcriptome for the parasite Schistocephalus solidus: insights into the molecular evolution of parasitism.</title>
        <authorList>
            <person name="Hebert F.O."/>
            <person name="Grambauer S."/>
            <person name="Barber I."/>
            <person name="Landry C.R."/>
            <person name="Aubin-Horth N."/>
        </authorList>
    </citation>
    <scope>NUCLEOTIDE SEQUENCE</scope>
</reference>
<evidence type="ECO:0000259" key="4">
    <source>
        <dbReference type="PROSITE" id="PS51151"/>
    </source>
</evidence>
<dbReference type="AlphaFoldDB" id="A0A0X3PWV7"/>
<evidence type="ECO:0000256" key="1">
    <source>
        <dbReference type="ARBA" id="ARBA00005296"/>
    </source>
</evidence>
<dbReference type="InterPro" id="IPR002715">
    <property type="entry name" value="Nas_poly-pep-assoc_cplx_dom"/>
</dbReference>
<dbReference type="PANTHER" id="PTHR10351">
    <property type="entry name" value="TRANSCRIPTION FACTOR BTF3 FAMILY MEMBER"/>
    <property type="match status" value="1"/>
</dbReference>
<name>A0A0X3PWV7_SCHSO</name>
<dbReference type="EMBL" id="GEEE01007157">
    <property type="protein sequence ID" value="JAP56068.1"/>
    <property type="molecule type" value="Transcribed_RNA"/>
</dbReference>
<evidence type="ECO:0000256" key="2">
    <source>
        <dbReference type="RuleBase" id="RU361272"/>
    </source>
</evidence>
<feature type="region of interest" description="Disordered" evidence="3">
    <location>
        <begin position="124"/>
        <end position="159"/>
    </location>
</feature>
<protein>
    <recommendedName>
        <fullName evidence="2">Transcription factor BTF3</fullName>
    </recommendedName>
</protein>
<feature type="domain" description="NAC-A/B" evidence="4">
    <location>
        <begin position="41"/>
        <end position="106"/>
    </location>
</feature>